<dbReference type="SUPFAM" id="SSF54593">
    <property type="entry name" value="Glyoxalase/Bleomycin resistance protein/Dihydroxybiphenyl dioxygenase"/>
    <property type="match status" value="1"/>
</dbReference>
<evidence type="ECO:0000313" key="3">
    <source>
        <dbReference type="Proteomes" id="UP000436825"/>
    </source>
</evidence>
<feature type="domain" description="VOC" evidence="1">
    <location>
        <begin position="4"/>
        <end position="127"/>
    </location>
</feature>
<dbReference type="AlphaFoldDB" id="A0A7J5JGG3"/>
<organism evidence="2 3">
    <name type="scientific">Bacteroides thetaiotaomicron</name>
    <dbReference type="NCBI Taxonomy" id="818"/>
    <lineage>
        <taxon>Bacteria</taxon>
        <taxon>Pseudomonadati</taxon>
        <taxon>Bacteroidota</taxon>
        <taxon>Bacteroidia</taxon>
        <taxon>Bacteroidales</taxon>
        <taxon>Bacteroidaceae</taxon>
        <taxon>Bacteroides</taxon>
    </lineage>
</organism>
<comment type="caution">
    <text evidence="2">The sequence shown here is derived from an EMBL/GenBank/DDBJ whole genome shotgun (WGS) entry which is preliminary data.</text>
</comment>
<protein>
    <submittedName>
        <fullName evidence="2">VOC family protein</fullName>
    </submittedName>
</protein>
<evidence type="ECO:0000313" key="2">
    <source>
        <dbReference type="EMBL" id="KAB4450115.1"/>
    </source>
</evidence>
<sequence>MNLKIHHVGIVCKNIEKAVRDYQKLYNVLEVSEIVHDDLQHADLCILKTDTGLDVEFISGKQVTNLQKAKITYYHLCYSVENLEEAIARFENNGSLVVSEPKPAVLFGGKRVTFLMTRNGLIELVEE</sequence>
<dbReference type="InterPro" id="IPR029068">
    <property type="entry name" value="Glyas_Bleomycin-R_OHBP_Dase"/>
</dbReference>
<dbReference type="InterPro" id="IPR037523">
    <property type="entry name" value="VOC_core"/>
</dbReference>
<gene>
    <name evidence="2" type="ORF">GAN75_26485</name>
</gene>
<dbReference type="Pfam" id="PF13669">
    <property type="entry name" value="Glyoxalase_4"/>
    <property type="match status" value="1"/>
</dbReference>
<name>A0A7J5JGG3_BACT4</name>
<reference evidence="2 3" key="1">
    <citation type="journal article" date="2019" name="Nat. Med.">
        <title>A library of human gut bacterial isolates paired with longitudinal multiomics data enables mechanistic microbiome research.</title>
        <authorList>
            <person name="Poyet M."/>
            <person name="Groussin M."/>
            <person name="Gibbons S.M."/>
            <person name="Avila-Pacheco J."/>
            <person name="Jiang X."/>
            <person name="Kearney S.M."/>
            <person name="Perrotta A.R."/>
            <person name="Berdy B."/>
            <person name="Zhao S."/>
            <person name="Lieberman T.D."/>
            <person name="Swanson P.K."/>
            <person name="Smith M."/>
            <person name="Roesemann S."/>
            <person name="Alexander J.E."/>
            <person name="Rich S.A."/>
            <person name="Livny J."/>
            <person name="Vlamakis H."/>
            <person name="Clish C."/>
            <person name="Bullock K."/>
            <person name="Deik A."/>
            <person name="Scott J."/>
            <person name="Pierce K.A."/>
            <person name="Xavier R.J."/>
            <person name="Alm E.J."/>
        </authorList>
    </citation>
    <scope>NUCLEOTIDE SEQUENCE [LARGE SCALE GENOMIC DNA]</scope>
    <source>
        <strain evidence="2 3">BIOML-A160</strain>
    </source>
</reference>
<dbReference type="RefSeq" id="WP_002559606.1">
    <property type="nucleotide sequence ID" value="NZ_CDQO01000934.1"/>
</dbReference>
<accession>A0A7J5JGG3</accession>
<proteinExistence type="predicted"/>
<dbReference type="EMBL" id="WCRW01000035">
    <property type="protein sequence ID" value="KAB4450115.1"/>
    <property type="molecule type" value="Genomic_DNA"/>
</dbReference>
<evidence type="ECO:0000259" key="1">
    <source>
        <dbReference type="PROSITE" id="PS51819"/>
    </source>
</evidence>
<dbReference type="Proteomes" id="UP000436825">
    <property type="component" value="Unassembled WGS sequence"/>
</dbReference>
<dbReference type="PROSITE" id="PS51819">
    <property type="entry name" value="VOC"/>
    <property type="match status" value="1"/>
</dbReference>
<dbReference type="Gene3D" id="3.10.180.10">
    <property type="entry name" value="2,3-Dihydroxybiphenyl 1,2-Dioxygenase, domain 1"/>
    <property type="match status" value="1"/>
</dbReference>